<dbReference type="EMBL" id="FNHF01000003">
    <property type="protein sequence ID" value="SDM53205.1"/>
    <property type="molecule type" value="Genomic_DNA"/>
</dbReference>
<dbReference type="Proteomes" id="UP000182347">
    <property type="component" value="Unassembled WGS sequence"/>
</dbReference>
<dbReference type="AlphaFoldDB" id="A0A1G9U0Z6"/>
<proteinExistence type="predicted"/>
<name>A0A1G9U0Z6_9BACI</name>
<reference evidence="2" key="1">
    <citation type="submission" date="2016-10" db="EMBL/GenBank/DDBJ databases">
        <authorList>
            <person name="Varghese N."/>
            <person name="Submissions S."/>
        </authorList>
    </citation>
    <scope>NUCLEOTIDE SEQUENCE [LARGE SCALE GENOMIC DNA]</scope>
    <source>
        <strain evidence="2">CGMCC 1.6199</strain>
    </source>
</reference>
<organism evidence="1 2">
    <name type="scientific">Sediminibacillus halophilus</name>
    <dbReference type="NCBI Taxonomy" id="482461"/>
    <lineage>
        <taxon>Bacteria</taxon>
        <taxon>Bacillati</taxon>
        <taxon>Bacillota</taxon>
        <taxon>Bacilli</taxon>
        <taxon>Bacillales</taxon>
        <taxon>Bacillaceae</taxon>
        <taxon>Sediminibacillus</taxon>
    </lineage>
</organism>
<sequence>MVLGSGIGVRPHRKLRYQINEYRYLWGLTPYGVSLNYSPNGDTPCTIKTPPLRVLIDNHAFVSRFGVRPLNQQLM</sequence>
<evidence type="ECO:0000313" key="1">
    <source>
        <dbReference type="EMBL" id="SDM53205.1"/>
    </source>
</evidence>
<gene>
    <name evidence="1" type="ORF">SAMN05216244_2804</name>
</gene>
<accession>A0A1G9U0Z6</accession>
<protein>
    <submittedName>
        <fullName evidence="1">Uncharacterized protein</fullName>
    </submittedName>
</protein>
<evidence type="ECO:0000313" key="2">
    <source>
        <dbReference type="Proteomes" id="UP000182347"/>
    </source>
</evidence>
<keyword evidence="2" id="KW-1185">Reference proteome</keyword>